<comment type="caution">
    <text evidence="1">The sequence shown here is derived from an EMBL/GenBank/DDBJ whole genome shotgun (WGS) entry which is preliminary data.</text>
</comment>
<evidence type="ECO:0000313" key="1">
    <source>
        <dbReference type="EMBL" id="HEX61932.1"/>
    </source>
</evidence>
<organism evidence="1">
    <name type="scientific">candidate division WWE3 bacterium</name>
    <dbReference type="NCBI Taxonomy" id="2053526"/>
    <lineage>
        <taxon>Bacteria</taxon>
        <taxon>Katanobacteria</taxon>
    </lineage>
</organism>
<dbReference type="AlphaFoldDB" id="A0A832E1Z2"/>
<sequence>MNVALQIRIADGFYQAGRQQIKNDPAQARKNLGTAKEIIQLCLRANPPDLNKEETRIELERVISQIRELLVGLELAHP</sequence>
<protein>
    <recommendedName>
        <fullName evidence="2">DUF1844 domain-containing protein</fullName>
    </recommendedName>
</protein>
<reference evidence="1" key="1">
    <citation type="journal article" date="2020" name="mSystems">
        <title>Genome- and Community-Level Interaction Insights into Carbon Utilization and Element Cycling Functions of Hydrothermarchaeota in Hydrothermal Sediment.</title>
        <authorList>
            <person name="Zhou Z."/>
            <person name="Liu Y."/>
            <person name="Xu W."/>
            <person name="Pan J."/>
            <person name="Luo Z.H."/>
            <person name="Li M."/>
        </authorList>
    </citation>
    <scope>NUCLEOTIDE SEQUENCE [LARGE SCALE GENOMIC DNA]</scope>
    <source>
        <strain evidence="1">SpSt-361</strain>
    </source>
</reference>
<dbReference type="EMBL" id="DSPJ01000060">
    <property type="protein sequence ID" value="HEX61932.1"/>
    <property type="molecule type" value="Genomic_DNA"/>
</dbReference>
<gene>
    <name evidence="1" type="ORF">ENR01_02130</name>
</gene>
<name>A0A832E1Z2_UNCKA</name>
<evidence type="ECO:0008006" key="2">
    <source>
        <dbReference type="Google" id="ProtNLM"/>
    </source>
</evidence>
<accession>A0A832E1Z2</accession>
<proteinExistence type="predicted"/>